<evidence type="ECO:0000313" key="2">
    <source>
        <dbReference type="EMBL" id="AUB84084.1"/>
    </source>
</evidence>
<organism evidence="2 3">
    <name type="scientific">Candidatus Thiodictyon syntrophicum</name>
    <dbReference type="NCBI Taxonomy" id="1166950"/>
    <lineage>
        <taxon>Bacteria</taxon>
        <taxon>Pseudomonadati</taxon>
        <taxon>Pseudomonadota</taxon>
        <taxon>Gammaproteobacteria</taxon>
        <taxon>Chromatiales</taxon>
        <taxon>Chromatiaceae</taxon>
        <taxon>Thiodictyon</taxon>
    </lineage>
</organism>
<evidence type="ECO:0000256" key="1">
    <source>
        <dbReference type="SAM" id="MobiDB-lite"/>
    </source>
</evidence>
<feature type="region of interest" description="Disordered" evidence="1">
    <location>
        <begin position="137"/>
        <end position="165"/>
    </location>
</feature>
<feature type="region of interest" description="Disordered" evidence="1">
    <location>
        <begin position="1"/>
        <end position="86"/>
    </location>
</feature>
<proteinExistence type="predicted"/>
<name>A0A2K8UET1_9GAMM</name>
<dbReference type="EMBL" id="CP020370">
    <property type="protein sequence ID" value="AUB84084.1"/>
    <property type="molecule type" value="Genomic_DNA"/>
</dbReference>
<protein>
    <submittedName>
        <fullName evidence="2">Uncharacterized protein</fullName>
    </submittedName>
</protein>
<feature type="compositionally biased region" description="Low complexity" evidence="1">
    <location>
        <begin position="15"/>
        <end position="30"/>
    </location>
</feature>
<accession>A0A2K8UET1</accession>
<gene>
    <name evidence="2" type="ORF">THSYN_26200</name>
</gene>
<reference evidence="2 3" key="1">
    <citation type="submission" date="2017-03" db="EMBL/GenBank/DDBJ databases">
        <title>Complete genome sequence of Candidatus 'Thiodictyon syntrophicum' sp. nov. strain Cad16T, a photolithoautotroph purple sulfur bacterium isolated from an alpine meromictic lake.</title>
        <authorList>
            <person name="Luedin S.M."/>
            <person name="Pothier J.F."/>
            <person name="Danza F."/>
            <person name="Storelli N."/>
            <person name="Wittwer M."/>
            <person name="Tonolla M."/>
        </authorList>
    </citation>
    <scope>NUCLEOTIDE SEQUENCE [LARGE SCALE GENOMIC DNA]</scope>
    <source>
        <strain evidence="2 3">Cad16T</strain>
    </source>
</reference>
<keyword evidence="3" id="KW-1185">Reference proteome</keyword>
<sequence length="196" mass="20181">MAAVTHPARPENPDAHPAGAQQEQPGAARPTGWFNVGRGRGLQGTVTEPAGGRAVGPGGRRSGQPQGLVRAGLGEDDVRGTARELPGPDQARRLQAAQGIVAGVVRVRRVRRTPGARCAVASAIKARARCRVLPGRMAARRHQSRRTGAGEVARRGTVGPVGTAEGLGMARGSAEGGNPLLRTGEAAGLGCLDRFY</sequence>
<dbReference type="KEGG" id="tsy:THSYN_26200"/>
<evidence type="ECO:0000313" key="3">
    <source>
        <dbReference type="Proteomes" id="UP000232638"/>
    </source>
</evidence>
<dbReference type="AlphaFoldDB" id="A0A2K8UET1"/>
<dbReference type="Proteomes" id="UP000232638">
    <property type="component" value="Chromosome"/>
</dbReference>